<name>A0A5B7E263_PORTR</name>
<keyword evidence="2" id="KW-1185">Reference proteome</keyword>
<accession>A0A5B7E263</accession>
<reference evidence="1 2" key="1">
    <citation type="submission" date="2019-05" db="EMBL/GenBank/DDBJ databases">
        <title>Another draft genome of Portunus trituberculatus and its Hox gene families provides insights of decapod evolution.</title>
        <authorList>
            <person name="Jeong J.-H."/>
            <person name="Song I."/>
            <person name="Kim S."/>
            <person name="Choi T."/>
            <person name="Kim D."/>
            <person name="Ryu S."/>
            <person name="Kim W."/>
        </authorList>
    </citation>
    <scope>NUCLEOTIDE SEQUENCE [LARGE SCALE GENOMIC DNA]</scope>
    <source>
        <tissue evidence="1">Muscle</tissue>
    </source>
</reference>
<gene>
    <name evidence="1" type="ORF">E2C01_020659</name>
</gene>
<proteinExistence type="predicted"/>
<protein>
    <submittedName>
        <fullName evidence="1">Uncharacterized protein</fullName>
    </submittedName>
</protein>
<evidence type="ECO:0000313" key="1">
    <source>
        <dbReference type="EMBL" id="MPC27489.1"/>
    </source>
</evidence>
<sequence length="31" mass="3643">MRKTVFSNILHTMPHPNFLYISSCPSSFFCH</sequence>
<dbReference type="Proteomes" id="UP000324222">
    <property type="component" value="Unassembled WGS sequence"/>
</dbReference>
<dbReference type="EMBL" id="VSRR010001756">
    <property type="protein sequence ID" value="MPC27489.1"/>
    <property type="molecule type" value="Genomic_DNA"/>
</dbReference>
<evidence type="ECO:0000313" key="2">
    <source>
        <dbReference type="Proteomes" id="UP000324222"/>
    </source>
</evidence>
<organism evidence="1 2">
    <name type="scientific">Portunus trituberculatus</name>
    <name type="common">Swimming crab</name>
    <name type="synonym">Neptunus trituberculatus</name>
    <dbReference type="NCBI Taxonomy" id="210409"/>
    <lineage>
        <taxon>Eukaryota</taxon>
        <taxon>Metazoa</taxon>
        <taxon>Ecdysozoa</taxon>
        <taxon>Arthropoda</taxon>
        <taxon>Crustacea</taxon>
        <taxon>Multicrustacea</taxon>
        <taxon>Malacostraca</taxon>
        <taxon>Eumalacostraca</taxon>
        <taxon>Eucarida</taxon>
        <taxon>Decapoda</taxon>
        <taxon>Pleocyemata</taxon>
        <taxon>Brachyura</taxon>
        <taxon>Eubrachyura</taxon>
        <taxon>Portunoidea</taxon>
        <taxon>Portunidae</taxon>
        <taxon>Portuninae</taxon>
        <taxon>Portunus</taxon>
    </lineage>
</organism>
<dbReference type="AlphaFoldDB" id="A0A5B7E263"/>
<comment type="caution">
    <text evidence="1">The sequence shown here is derived from an EMBL/GenBank/DDBJ whole genome shotgun (WGS) entry which is preliminary data.</text>
</comment>